<evidence type="ECO:0000259" key="1">
    <source>
        <dbReference type="Pfam" id="PF14020"/>
    </source>
</evidence>
<protein>
    <submittedName>
        <fullName evidence="2">DUF4236 domain-containing protein</fullName>
    </submittedName>
</protein>
<dbReference type="Proteomes" id="UP000526892">
    <property type="component" value="Unassembled WGS sequence"/>
</dbReference>
<sequence>MAFRFQRRISLAPGVRLNISKRGVGLSVGPRGASVSMGPRGAHAHAGIPGTGLAYRTKLSRSSQASRQKQVATPSTHATLEERIRQGESLGLRLSVNQDGNVRYLLEDGSPLDDKDVRWLRRHANDDIRAQLKTLCDELNADIIRLGRLHLDTPSPQSRGYAPRHFAERPPKPPKSVSLPWWKALWPSVRRQHDADNARHQAQFNDDYRAWEHRKADFEAAEFARQQREEQGVLRQRDDMTLTLQERLEEIDWPRETVIDFDLGSDDTTIALDIDLPSDDEMPDREWTMPVKALKLTPKSLSATRQRTLYRDHVHGIAFRVLGAVFVRLPHVQEARVSGYRQVVDPATGGTRDQYLYSIKVTREQWNRIHFDQLKQVDPVAAVEAFTLRRDMTKTGIFRDIEPFKLI</sequence>
<evidence type="ECO:0000313" key="3">
    <source>
        <dbReference type="Proteomes" id="UP000526892"/>
    </source>
</evidence>
<organism evidence="2 3">
    <name type="scientific">Vreelandella glaciei</name>
    <dbReference type="NCBI Taxonomy" id="186761"/>
    <lineage>
        <taxon>Bacteria</taxon>
        <taxon>Pseudomonadati</taxon>
        <taxon>Pseudomonadota</taxon>
        <taxon>Gammaproteobacteria</taxon>
        <taxon>Oceanospirillales</taxon>
        <taxon>Halomonadaceae</taxon>
        <taxon>Vreelandella</taxon>
    </lineage>
</organism>
<name>A0A7Z0RY91_9GAMM</name>
<keyword evidence="3" id="KW-1185">Reference proteome</keyword>
<comment type="caution">
    <text evidence="2">The sequence shown here is derived from an EMBL/GenBank/DDBJ whole genome shotgun (WGS) entry which is preliminary data.</text>
</comment>
<gene>
    <name evidence="2" type="ORF">HZS80_09635</name>
</gene>
<dbReference type="Pfam" id="PF14020">
    <property type="entry name" value="DUF4236"/>
    <property type="match status" value="1"/>
</dbReference>
<reference evidence="2 3" key="1">
    <citation type="journal article" date="2003" name="Extremophiles">
        <title>Halomonas glaciei sp. nov. isolated from fast ice of Adelie Land, Antarctica.</title>
        <authorList>
            <person name="Reddy G.S."/>
            <person name="Raghavan P.U."/>
            <person name="Sarita N.B."/>
            <person name="Prakash J.S."/>
            <person name="Nagesh N."/>
            <person name="Delille D."/>
            <person name="Shivaji S."/>
        </authorList>
    </citation>
    <scope>NUCLEOTIDE SEQUENCE [LARGE SCALE GENOMIC DNA]</scope>
    <source>
        <strain evidence="2 3">DD39</strain>
    </source>
</reference>
<feature type="domain" description="DUF4236" evidence="1">
    <location>
        <begin position="3"/>
        <end position="56"/>
    </location>
</feature>
<dbReference type="RefSeq" id="WP_083024043.1">
    <property type="nucleotide sequence ID" value="NZ_JACCDE010000012.1"/>
</dbReference>
<proteinExistence type="predicted"/>
<evidence type="ECO:0000313" key="2">
    <source>
        <dbReference type="EMBL" id="NYS77972.1"/>
    </source>
</evidence>
<dbReference type="EMBL" id="JACCDE010000012">
    <property type="protein sequence ID" value="NYS77972.1"/>
    <property type="molecule type" value="Genomic_DNA"/>
</dbReference>
<accession>A0A7Z0RY91</accession>
<dbReference type="AlphaFoldDB" id="A0A7Z0RY91"/>
<dbReference type="InterPro" id="IPR025330">
    <property type="entry name" value="DUF4236"/>
</dbReference>